<evidence type="ECO:0000313" key="2">
    <source>
        <dbReference type="EMBL" id="KUJ23201.1"/>
    </source>
</evidence>
<feature type="compositionally biased region" description="Low complexity" evidence="1">
    <location>
        <begin position="99"/>
        <end position="110"/>
    </location>
</feature>
<keyword evidence="3" id="KW-1185">Reference proteome</keyword>
<accession>A0A194XST2</accession>
<evidence type="ECO:0000256" key="1">
    <source>
        <dbReference type="SAM" id="MobiDB-lite"/>
    </source>
</evidence>
<feature type="region of interest" description="Disordered" evidence="1">
    <location>
        <begin position="155"/>
        <end position="218"/>
    </location>
</feature>
<protein>
    <submittedName>
        <fullName evidence="2">Uncharacterized protein</fullName>
    </submittedName>
</protein>
<dbReference type="RefSeq" id="XP_018077556.1">
    <property type="nucleotide sequence ID" value="XM_018218071.1"/>
</dbReference>
<feature type="region of interest" description="Disordered" evidence="1">
    <location>
        <begin position="1"/>
        <end position="126"/>
    </location>
</feature>
<dbReference type="Proteomes" id="UP000070700">
    <property type="component" value="Unassembled WGS sequence"/>
</dbReference>
<feature type="compositionally biased region" description="Basic and acidic residues" evidence="1">
    <location>
        <begin position="179"/>
        <end position="189"/>
    </location>
</feature>
<gene>
    <name evidence="2" type="ORF">LY89DRAFT_713711</name>
</gene>
<organism evidence="2 3">
    <name type="scientific">Mollisia scopiformis</name>
    <name type="common">Conifer needle endophyte fungus</name>
    <name type="synonym">Phialocephala scopiformis</name>
    <dbReference type="NCBI Taxonomy" id="149040"/>
    <lineage>
        <taxon>Eukaryota</taxon>
        <taxon>Fungi</taxon>
        <taxon>Dikarya</taxon>
        <taxon>Ascomycota</taxon>
        <taxon>Pezizomycotina</taxon>
        <taxon>Leotiomycetes</taxon>
        <taxon>Helotiales</taxon>
        <taxon>Mollisiaceae</taxon>
        <taxon>Mollisia</taxon>
    </lineage>
</organism>
<dbReference type="AlphaFoldDB" id="A0A194XST2"/>
<reference evidence="2 3" key="1">
    <citation type="submission" date="2015-10" db="EMBL/GenBank/DDBJ databases">
        <title>Full genome of DAOMC 229536 Phialocephala scopiformis, a fungal endophyte of spruce producing the potent anti-insectan compound rugulosin.</title>
        <authorList>
            <consortium name="DOE Joint Genome Institute"/>
            <person name="Walker A.K."/>
            <person name="Frasz S.L."/>
            <person name="Seifert K.A."/>
            <person name="Miller J.D."/>
            <person name="Mondo S.J."/>
            <person name="Labutti K."/>
            <person name="Lipzen A."/>
            <person name="Dockter R."/>
            <person name="Kennedy M."/>
            <person name="Grigoriev I.V."/>
            <person name="Spatafora J.W."/>
        </authorList>
    </citation>
    <scope>NUCLEOTIDE SEQUENCE [LARGE SCALE GENOMIC DNA]</scope>
    <source>
        <strain evidence="2 3">CBS 120377</strain>
    </source>
</reference>
<dbReference type="InParanoid" id="A0A194XST2"/>
<dbReference type="KEGG" id="psco:LY89DRAFT_713711"/>
<feature type="compositionally biased region" description="Low complexity" evidence="1">
    <location>
        <begin position="41"/>
        <end position="61"/>
    </location>
</feature>
<dbReference type="GeneID" id="28827797"/>
<feature type="non-terminal residue" evidence="2">
    <location>
        <position position="1"/>
    </location>
</feature>
<name>A0A194XST2_MOLSC</name>
<proteinExistence type="predicted"/>
<sequence length="218" mass="24267">MHSRSPRYILRSHGSNFDRVIPNPTTPQQLGAEPDLNFIVTTPPSLPSASSRTSSRAGNKSKVVKKSSSRKKAETSLASPPRKRGSRETSTLIDDNTDTRSYSTSTMTSSPGIQDSEYGFQQQDQRSFQAPPMQYLPPMMHDDYLQYQGMGNIGPQTGMGYDFPPQQQQYQGPSPDYSSRIEDVRRAPSEQDQEGEGTEVRSQYIVASPDSIWRAAPQ</sequence>
<evidence type="ECO:0000313" key="3">
    <source>
        <dbReference type="Proteomes" id="UP000070700"/>
    </source>
</evidence>
<dbReference type="EMBL" id="KQ947405">
    <property type="protein sequence ID" value="KUJ23201.1"/>
    <property type="molecule type" value="Genomic_DNA"/>
</dbReference>
<dbReference type="OrthoDB" id="5600085at2759"/>
<feature type="compositionally biased region" description="Low complexity" evidence="1">
    <location>
        <begin position="160"/>
        <end position="178"/>
    </location>
</feature>